<keyword evidence="1" id="KW-1133">Transmembrane helix</keyword>
<dbReference type="RefSeq" id="WP_136578710.1">
    <property type="nucleotide sequence ID" value="NZ_STFF01000005.1"/>
</dbReference>
<dbReference type="Gene3D" id="2.60.120.1440">
    <property type="match status" value="1"/>
</dbReference>
<evidence type="ECO:0000313" key="5">
    <source>
        <dbReference type="Proteomes" id="UP000306918"/>
    </source>
</evidence>
<feature type="domain" description="Protein FecR C-terminal" evidence="3">
    <location>
        <begin position="328"/>
        <end position="394"/>
    </location>
</feature>
<evidence type="ECO:0000313" key="4">
    <source>
        <dbReference type="EMBL" id="THU37036.1"/>
    </source>
</evidence>
<keyword evidence="5" id="KW-1185">Reference proteome</keyword>
<dbReference type="Pfam" id="PF04773">
    <property type="entry name" value="FecR"/>
    <property type="match status" value="1"/>
</dbReference>
<dbReference type="Gene3D" id="3.55.50.30">
    <property type="match status" value="1"/>
</dbReference>
<feature type="domain" description="FecR protein" evidence="2">
    <location>
        <begin position="190"/>
        <end position="286"/>
    </location>
</feature>
<name>A0A4V4H0L3_9BACT</name>
<accession>A0A4V4H0L3</accession>
<reference evidence="4 5" key="1">
    <citation type="submission" date="2019-04" db="EMBL/GenBank/DDBJ databases">
        <title>Niastella caeni sp. nov., isolated from activated sludge.</title>
        <authorList>
            <person name="Sheng M."/>
        </authorList>
    </citation>
    <scope>NUCLEOTIDE SEQUENCE [LARGE SCALE GENOMIC DNA]</scope>
    <source>
        <strain evidence="4 5">HX-2-15</strain>
    </source>
</reference>
<dbReference type="PANTHER" id="PTHR30273">
    <property type="entry name" value="PERIPLASMIC SIGNAL SENSOR AND SIGMA FACTOR ACTIVATOR FECR-RELATED"/>
    <property type="match status" value="1"/>
</dbReference>
<sequence length="396" mass="44336">MHDNQQYILTILQKKLQKIPLTEEEQAQLNEWLQVNEEDALLQPGADEQELLEYLQLRMDSDRNREAFEKFRSQAFTNRDVVHVKAPARMRFAWIRYAAAIIIIAGIATWFITGNRNNDRVVNNKGHRKVDIAPGHDGAILTLANGSQMVLDSLGNGVIASQNGAQVVLKNGLVQYDATGKIAAEITYNTMSTPRGRQFQLVLPDGSKVWLNAASAIKYPTTFTGKERLVEMNGEAYFEVAKDAAKPFRVKINEGLSVQVLGTNFNVNAYENEAAVKTTLLEGSVQVVAKSSVLLKPGEQAIVTQASQLAIDDKPSIDKVMAWKNGLFNFEGMRLKEVMKQLERWYDIDVVYEPGVPDIEFYGELSRNTTLIDVIAALKDSDVHFRIEGRKLIVLP</sequence>
<comment type="caution">
    <text evidence="4">The sequence shown here is derived from an EMBL/GenBank/DDBJ whole genome shotgun (WGS) entry which is preliminary data.</text>
</comment>
<proteinExistence type="predicted"/>
<dbReference type="PANTHER" id="PTHR30273:SF2">
    <property type="entry name" value="PROTEIN FECR"/>
    <property type="match status" value="1"/>
</dbReference>
<dbReference type="FunFam" id="2.60.120.1440:FF:000001">
    <property type="entry name" value="Putative anti-sigma factor"/>
    <property type="match status" value="1"/>
</dbReference>
<dbReference type="InterPro" id="IPR006860">
    <property type="entry name" value="FecR"/>
</dbReference>
<dbReference type="AlphaFoldDB" id="A0A4V4H0L3"/>
<dbReference type="GO" id="GO:0016989">
    <property type="term" value="F:sigma factor antagonist activity"/>
    <property type="evidence" value="ECO:0007669"/>
    <property type="project" value="TreeGrafter"/>
</dbReference>
<keyword evidence="1" id="KW-0812">Transmembrane</keyword>
<evidence type="ECO:0000256" key="1">
    <source>
        <dbReference type="SAM" id="Phobius"/>
    </source>
</evidence>
<protein>
    <submittedName>
        <fullName evidence="4">DUF4974 domain-containing protein</fullName>
    </submittedName>
</protein>
<dbReference type="InterPro" id="IPR012373">
    <property type="entry name" value="Ferrdict_sens_TM"/>
</dbReference>
<evidence type="ECO:0000259" key="2">
    <source>
        <dbReference type="Pfam" id="PF04773"/>
    </source>
</evidence>
<dbReference type="Proteomes" id="UP000306918">
    <property type="component" value="Unassembled WGS sequence"/>
</dbReference>
<evidence type="ECO:0000259" key="3">
    <source>
        <dbReference type="Pfam" id="PF16344"/>
    </source>
</evidence>
<organism evidence="4 5">
    <name type="scientific">Niastella caeni</name>
    <dbReference type="NCBI Taxonomy" id="2569763"/>
    <lineage>
        <taxon>Bacteria</taxon>
        <taxon>Pseudomonadati</taxon>
        <taxon>Bacteroidota</taxon>
        <taxon>Chitinophagia</taxon>
        <taxon>Chitinophagales</taxon>
        <taxon>Chitinophagaceae</taxon>
        <taxon>Niastella</taxon>
    </lineage>
</organism>
<dbReference type="EMBL" id="STFF01000005">
    <property type="protein sequence ID" value="THU37036.1"/>
    <property type="molecule type" value="Genomic_DNA"/>
</dbReference>
<keyword evidence="1" id="KW-0472">Membrane</keyword>
<gene>
    <name evidence="4" type="ORF">FAM09_18960</name>
</gene>
<dbReference type="Pfam" id="PF16344">
    <property type="entry name" value="FecR_C"/>
    <property type="match status" value="1"/>
</dbReference>
<dbReference type="InterPro" id="IPR032508">
    <property type="entry name" value="FecR_C"/>
</dbReference>
<feature type="transmembrane region" description="Helical" evidence="1">
    <location>
        <begin position="94"/>
        <end position="113"/>
    </location>
</feature>
<dbReference type="OrthoDB" id="641696at2"/>